<gene>
    <name evidence="8" type="ORF">E2F46_02075</name>
</gene>
<evidence type="ECO:0000256" key="3">
    <source>
        <dbReference type="ARBA" id="ARBA00022896"/>
    </source>
</evidence>
<proteinExistence type="predicted"/>
<keyword evidence="2" id="KW-0479">Metal-binding</keyword>
<dbReference type="Pfam" id="PF13640">
    <property type="entry name" value="2OG-FeII_Oxy_3"/>
    <property type="match status" value="1"/>
</dbReference>
<dbReference type="RefSeq" id="WP_133320497.1">
    <property type="nucleotide sequence ID" value="NZ_SMTF01000001.1"/>
</dbReference>
<dbReference type="Proteomes" id="UP000294796">
    <property type="component" value="Unassembled WGS sequence"/>
</dbReference>
<keyword evidence="4 8" id="KW-0223">Dioxygenase</keyword>
<dbReference type="OrthoDB" id="269774at2"/>
<dbReference type="Gene3D" id="2.60.120.620">
    <property type="entry name" value="q2cbj1_9rhob like domain"/>
    <property type="match status" value="1"/>
</dbReference>
<feature type="domain" description="Fe2OG dioxygenase" evidence="7">
    <location>
        <begin position="172"/>
        <end position="279"/>
    </location>
</feature>
<evidence type="ECO:0000256" key="1">
    <source>
        <dbReference type="ARBA" id="ARBA00001961"/>
    </source>
</evidence>
<dbReference type="InterPro" id="IPR045054">
    <property type="entry name" value="P4HA-like"/>
</dbReference>
<dbReference type="InterPro" id="IPR044862">
    <property type="entry name" value="Pro_4_hyd_alph_FE2OG_OXY"/>
</dbReference>
<accession>A0A4R5U4L3</accession>
<dbReference type="PROSITE" id="PS51471">
    <property type="entry name" value="FE2OG_OXY"/>
    <property type="match status" value="1"/>
</dbReference>
<dbReference type="SMART" id="SM00702">
    <property type="entry name" value="P4Hc"/>
    <property type="match status" value="1"/>
</dbReference>
<dbReference type="GO" id="GO:0004656">
    <property type="term" value="F:procollagen-proline 4-dioxygenase activity"/>
    <property type="evidence" value="ECO:0007669"/>
    <property type="project" value="TreeGrafter"/>
</dbReference>
<dbReference type="PANTHER" id="PTHR10869">
    <property type="entry name" value="PROLYL 4-HYDROXYLASE ALPHA SUBUNIT"/>
    <property type="match status" value="1"/>
</dbReference>
<dbReference type="InterPro" id="IPR005123">
    <property type="entry name" value="Oxoglu/Fe-dep_dioxygenase_dom"/>
</dbReference>
<name>A0A4R5U4L3_9GAMM</name>
<comment type="caution">
    <text evidence="8">The sequence shown here is derived from an EMBL/GenBank/DDBJ whole genome shotgun (WGS) entry which is preliminary data.</text>
</comment>
<dbReference type="PANTHER" id="PTHR10869:SF246">
    <property type="entry name" value="TRANSMEMBRANE PROLYL 4-HYDROXYLASE"/>
    <property type="match status" value="1"/>
</dbReference>
<evidence type="ECO:0000313" key="8">
    <source>
        <dbReference type="EMBL" id="TDK28676.1"/>
    </source>
</evidence>
<sequence length="283" mass="31089">MTQVRITPELERWIVDQAMAGREPDVVVRSMRDAGWSEADAMEAVDRVVRDHLDQNARETGLPPAVRVPAPIVANGASVLDAGDRKVCVLANMLLPRVVLFGGLLSEQECDALIEVARPRMSRSTTVDPGNGGDLVHEARTSRGTFFPRAFDAMFAAIEARIARLLEWPADHGEGLQILHYGPGAEYKPHYDYFDPALPGSEPLLRRGGQRVASLVMYLNTPECGGATTFPDVRFEAAAIKGNAVFFSYDRPHPMTRSLHGGAPVVAGEKWVATKWLRERAHL</sequence>
<comment type="cofactor">
    <cofactor evidence="1">
        <name>L-ascorbate</name>
        <dbReference type="ChEBI" id="CHEBI:38290"/>
    </cofactor>
</comment>
<dbReference type="AlphaFoldDB" id="A0A4R5U4L3"/>
<evidence type="ECO:0000313" key="9">
    <source>
        <dbReference type="Proteomes" id="UP000294796"/>
    </source>
</evidence>
<dbReference type="GO" id="GO:0031418">
    <property type="term" value="F:L-ascorbic acid binding"/>
    <property type="evidence" value="ECO:0007669"/>
    <property type="project" value="UniProtKB-KW"/>
</dbReference>
<dbReference type="EMBL" id="SMTF01000001">
    <property type="protein sequence ID" value="TDK28676.1"/>
    <property type="molecule type" value="Genomic_DNA"/>
</dbReference>
<evidence type="ECO:0000256" key="4">
    <source>
        <dbReference type="ARBA" id="ARBA00022964"/>
    </source>
</evidence>
<organism evidence="8 9">
    <name type="scientific">Luteimonas aestuarii</name>
    <dbReference type="NCBI Taxonomy" id="453837"/>
    <lineage>
        <taxon>Bacteria</taxon>
        <taxon>Pseudomonadati</taxon>
        <taxon>Pseudomonadota</taxon>
        <taxon>Gammaproteobacteria</taxon>
        <taxon>Lysobacterales</taxon>
        <taxon>Lysobacteraceae</taxon>
        <taxon>Luteimonas</taxon>
    </lineage>
</organism>
<protein>
    <submittedName>
        <fullName evidence="8">2-oxoglutarate-dependent dioxygenase</fullName>
    </submittedName>
</protein>
<evidence type="ECO:0000256" key="6">
    <source>
        <dbReference type="ARBA" id="ARBA00023004"/>
    </source>
</evidence>
<reference evidence="8 9" key="1">
    <citation type="submission" date="2019-03" db="EMBL/GenBank/DDBJ databases">
        <title>Luteimonas zhaokaii sp.nov., isolated from the rectal contents of Plateau pika in Yushu, Qinghai Province, China.</title>
        <authorList>
            <person name="Zhang G."/>
        </authorList>
    </citation>
    <scope>NUCLEOTIDE SEQUENCE [LARGE SCALE GENOMIC DNA]</scope>
    <source>
        <strain evidence="8 9">B9</strain>
    </source>
</reference>
<keyword evidence="3" id="KW-0847">Vitamin C</keyword>
<dbReference type="GO" id="GO:0005506">
    <property type="term" value="F:iron ion binding"/>
    <property type="evidence" value="ECO:0007669"/>
    <property type="project" value="InterPro"/>
</dbReference>
<dbReference type="InterPro" id="IPR006620">
    <property type="entry name" value="Pro_4_hyd_alph"/>
</dbReference>
<keyword evidence="6" id="KW-0408">Iron</keyword>
<evidence type="ECO:0000259" key="7">
    <source>
        <dbReference type="PROSITE" id="PS51471"/>
    </source>
</evidence>
<keyword evidence="5" id="KW-0560">Oxidoreductase</keyword>
<evidence type="ECO:0000256" key="5">
    <source>
        <dbReference type="ARBA" id="ARBA00023002"/>
    </source>
</evidence>
<evidence type="ECO:0000256" key="2">
    <source>
        <dbReference type="ARBA" id="ARBA00022723"/>
    </source>
</evidence>
<keyword evidence="9" id="KW-1185">Reference proteome</keyword>